<feature type="transmembrane region" description="Helical" evidence="1">
    <location>
        <begin position="17"/>
        <end position="35"/>
    </location>
</feature>
<evidence type="ECO:0000313" key="3">
    <source>
        <dbReference type="Proteomes" id="UP001497512"/>
    </source>
</evidence>
<keyword evidence="1" id="KW-0812">Transmembrane</keyword>
<dbReference type="EMBL" id="OZ019893">
    <property type="protein sequence ID" value="CAK9189507.1"/>
    <property type="molecule type" value="Genomic_DNA"/>
</dbReference>
<sequence length="137" mass="15951">MGSYWMRTARRGQLEKAVHFAVLVANSLYWLRAGYVRRLRCRRRRANAWWCRSSMLGACVGYKKRLSQGLSFAVFLILQSSERRLFSKTVFFFQRPFWELPSRASDGSISGTSFARNFFSSDRLSQEYVDGTKRVPG</sequence>
<keyword evidence="1" id="KW-0472">Membrane</keyword>
<reference evidence="2 3" key="1">
    <citation type="submission" date="2024-02" db="EMBL/GenBank/DDBJ databases">
        <authorList>
            <consortium name="ELIXIR-Norway"/>
            <consortium name="Elixir Norway"/>
        </authorList>
    </citation>
    <scope>NUCLEOTIDE SEQUENCE [LARGE SCALE GENOMIC DNA]</scope>
</reference>
<dbReference type="Proteomes" id="UP001497512">
    <property type="component" value="Chromosome 1"/>
</dbReference>
<keyword evidence="1" id="KW-1133">Transmembrane helix</keyword>
<keyword evidence="3" id="KW-1185">Reference proteome</keyword>
<evidence type="ECO:0000313" key="2">
    <source>
        <dbReference type="EMBL" id="CAK9189507.1"/>
    </source>
</evidence>
<organism evidence="2 3">
    <name type="scientific">Sphagnum troendelagicum</name>
    <dbReference type="NCBI Taxonomy" id="128251"/>
    <lineage>
        <taxon>Eukaryota</taxon>
        <taxon>Viridiplantae</taxon>
        <taxon>Streptophyta</taxon>
        <taxon>Embryophyta</taxon>
        <taxon>Bryophyta</taxon>
        <taxon>Sphagnophytina</taxon>
        <taxon>Sphagnopsida</taxon>
        <taxon>Sphagnales</taxon>
        <taxon>Sphagnaceae</taxon>
        <taxon>Sphagnum</taxon>
    </lineage>
</organism>
<name>A0ABP0T7L9_9BRYO</name>
<protein>
    <submittedName>
        <fullName evidence="2">Uncharacterized protein</fullName>
    </submittedName>
</protein>
<evidence type="ECO:0000256" key="1">
    <source>
        <dbReference type="SAM" id="Phobius"/>
    </source>
</evidence>
<proteinExistence type="predicted"/>
<gene>
    <name evidence="2" type="ORF">CSSPTR1EN2_LOCUS158</name>
</gene>
<accession>A0ABP0T7L9</accession>